<evidence type="ECO:0000256" key="1">
    <source>
        <dbReference type="SAM" id="Phobius"/>
    </source>
</evidence>
<dbReference type="InterPro" id="IPR006696">
    <property type="entry name" value="DUF423"/>
</dbReference>
<accession>A0ABX7C8F3</accession>
<keyword evidence="1" id="KW-0812">Transmembrane</keyword>
<protein>
    <submittedName>
        <fullName evidence="3">DUF423 domain-containing protein</fullName>
    </submittedName>
</protein>
<name>A0ABX7C8F3_9HYPH</name>
<keyword evidence="1" id="KW-0472">Membrane</keyword>
<feature type="transmembrane region" description="Helical" evidence="1">
    <location>
        <begin position="94"/>
        <end position="116"/>
    </location>
</feature>
<evidence type="ECO:0000313" key="3">
    <source>
        <dbReference type="EMBL" id="QQR40537.1"/>
    </source>
</evidence>
<dbReference type="EMBL" id="CP068046">
    <property type="protein sequence ID" value="QQR40537.1"/>
    <property type="molecule type" value="Genomic_DNA"/>
</dbReference>
<evidence type="ECO:0000256" key="2">
    <source>
        <dbReference type="SAM" id="SignalP"/>
    </source>
</evidence>
<proteinExistence type="predicted"/>
<dbReference type="Proteomes" id="UP000595857">
    <property type="component" value="Chromosome"/>
</dbReference>
<evidence type="ECO:0000313" key="4">
    <source>
        <dbReference type="Proteomes" id="UP000595857"/>
    </source>
</evidence>
<sequence>MAIMLRSITLFAAGLFGLAGVAMAAAASHGTDPRLLASASAMCLAHAPALIALYVAWPMLRTATAAAVLLVMGTAMFAGDLLTRQFAGDGLFPMSAPIGGFLMMAGWFAIALGAFIKHREA</sequence>
<keyword evidence="1" id="KW-1133">Transmembrane helix</keyword>
<keyword evidence="2" id="KW-0732">Signal</keyword>
<gene>
    <name evidence="3" type="ORF">JI748_05930</name>
</gene>
<keyword evidence="4" id="KW-1185">Reference proteome</keyword>
<reference evidence="3 4" key="1">
    <citation type="submission" date="2021-01" db="EMBL/GenBank/DDBJ databases">
        <title>Genome seq and assembly of Devosia sp. LEGU1.</title>
        <authorList>
            <person name="Chhetri G."/>
        </authorList>
    </citation>
    <scope>NUCLEOTIDE SEQUENCE [LARGE SCALE GENOMIC DNA]</scope>
    <source>
        <strain evidence="3 4">LEGU1</strain>
    </source>
</reference>
<organism evidence="3 4">
    <name type="scientific">Devosia rhizoryzae</name>
    <dbReference type="NCBI Taxonomy" id="2774137"/>
    <lineage>
        <taxon>Bacteria</taxon>
        <taxon>Pseudomonadati</taxon>
        <taxon>Pseudomonadota</taxon>
        <taxon>Alphaproteobacteria</taxon>
        <taxon>Hyphomicrobiales</taxon>
        <taxon>Devosiaceae</taxon>
        <taxon>Devosia</taxon>
    </lineage>
</organism>
<dbReference type="Pfam" id="PF04241">
    <property type="entry name" value="DUF423"/>
    <property type="match status" value="1"/>
</dbReference>
<feature type="chain" id="PRO_5045147712" evidence="2">
    <location>
        <begin position="25"/>
        <end position="121"/>
    </location>
</feature>
<feature type="transmembrane region" description="Helical" evidence="1">
    <location>
        <begin position="34"/>
        <end position="56"/>
    </location>
</feature>
<feature type="signal peptide" evidence="2">
    <location>
        <begin position="1"/>
        <end position="24"/>
    </location>
</feature>
<feature type="transmembrane region" description="Helical" evidence="1">
    <location>
        <begin position="63"/>
        <end position="82"/>
    </location>
</feature>
<dbReference type="RefSeq" id="WP_201635935.1">
    <property type="nucleotide sequence ID" value="NZ_CP068046.1"/>
</dbReference>